<dbReference type="InterPro" id="IPR013785">
    <property type="entry name" value="Aldolase_TIM"/>
</dbReference>
<name>A0ABQ5YIF8_9NEIS</name>
<dbReference type="CDD" id="cd10922">
    <property type="entry name" value="CE4_PelA_like_C"/>
    <property type="match status" value="1"/>
</dbReference>
<organism evidence="3 4">
    <name type="scientific">Chitinimonas prasina</name>
    <dbReference type="NCBI Taxonomy" id="1434937"/>
    <lineage>
        <taxon>Bacteria</taxon>
        <taxon>Pseudomonadati</taxon>
        <taxon>Pseudomonadota</taxon>
        <taxon>Betaproteobacteria</taxon>
        <taxon>Neisseriales</taxon>
        <taxon>Chitinibacteraceae</taxon>
        <taxon>Chitinimonas</taxon>
    </lineage>
</organism>
<dbReference type="PANTHER" id="PTHR35882:SF2">
    <property type="entry name" value="PELA"/>
    <property type="match status" value="1"/>
</dbReference>
<feature type="signal peptide" evidence="1">
    <location>
        <begin position="1"/>
        <end position="27"/>
    </location>
</feature>
<dbReference type="Proteomes" id="UP001156706">
    <property type="component" value="Unassembled WGS sequence"/>
</dbReference>
<reference evidence="4" key="1">
    <citation type="journal article" date="2019" name="Int. J. Syst. Evol. Microbiol.">
        <title>The Global Catalogue of Microorganisms (GCM) 10K type strain sequencing project: providing services to taxonomists for standard genome sequencing and annotation.</title>
        <authorList>
            <consortium name="The Broad Institute Genomics Platform"/>
            <consortium name="The Broad Institute Genome Sequencing Center for Infectious Disease"/>
            <person name="Wu L."/>
            <person name="Ma J."/>
        </authorList>
    </citation>
    <scope>NUCLEOTIDE SEQUENCE [LARGE SCALE GENOMIC DNA]</scope>
    <source>
        <strain evidence="4">NBRC 110044</strain>
    </source>
</reference>
<dbReference type="PANTHER" id="PTHR35882">
    <property type="entry name" value="PELA"/>
    <property type="match status" value="1"/>
</dbReference>
<evidence type="ECO:0000313" key="3">
    <source>
        <dbReference type="EMBL" id="GLR13773.1"/>
    </source>
</evidence>
<dbReference type="Pfam" id="PF03537">
    <property type="entry name" value="Glyco_hydro_114"/>
    <property type="match status" value="1"/>
</dbReference>
<evidence type="ECO:0000313" key="4">
    <source>
        <dbReference type="Proteomes" id="UP001156706"/>
    </source>
</evidence>
<dbReference type="InterPro" id="IPR017853">
    <property type="entry name" value="GH"/>
</dbReference>
<keyword evidence="4" id="KW-1185">Reference proteome</keyword>
<dbReference type="PIRSF" id="PIRSF029570">
    <property type="entry name" value="UCP029570"/>
    <property type="match status" value="1"/>
</dbReference>
<dbReference type="SUPFAM" id="SSF51445">
    <property type="entry name" value="(Trans)glycosidases"/>
    <property type="match status" value="1"/>
</dbReference>
<dbReference type="InterPro" id="IPR004352">
    <property type="entry name" value="GH114_TIM-barrel"/>
</dbReference>
<keyword evidence="1" id="KW-0732">Signal</keyword>
<evidence type="ECO:0000256" key="1">
    <source>
        <dbReference type="SAM" id="SignalP"/>
    </source>
</evidence>
<dbReference type="Gene3D" id="3.20.20.70">
    <property type="entry name" value="Aldolase class I"/>
    <property type="match status" value="1"/>
</dbReference>
<evidence type="ECO:0000259" key="2">
    <source>
        <dbReference type="Pfam" id="PF03537"/>
    </source>
</evidence>
<dbReference type="InterPro" id="IPR016925">
    <property type="entry name" value="UCP029570"/>
</dbReference>
<proteinExistence type="predicted"/>
<dbReference type="EMBL" id="BSOG01000002">
    <property type="protein sequence ID" value="GLR13773.1"/>
    <property type="molecule type" value="Genomic_DNA"/>
</dbReference>
<sequence>MLQKICRTLIAALMACLATASSKPAVAFFYGAQPPLNELRAFDWVVLEPDHFTAAPAASAETDWFAYVSVGEVEARRSYAGKIPAAWLPSSNPAWGGKIIDQSQPEWPAFFVEQIITPLWQRGWRHFFLDTLDSWQLLASTPAEQAAQQAGLIRTLKALKTRYPEAKLLFNRGFEVLPEVHGLAAGVAFESLEARWQPSNRQYSQVPESDRAWLLQQIKPIQEQWKLPVIAIDYVPAGDRKQAREVAARIRARGLIPWVATPELDILGVGLVEVQPRRVMVLYDSSQYGNLMESDHVRFLATPLNYLGLVPEYVDVQQPLPGIALAGRYAGIVSWLNGDLPSRASDLKRLFDRARNEGVPLAILSRFGFNDPGWMAQRGISVRDGNATEAVRITKQHAAVGFEHKPYPQRDNFEPMKLNEGEAWLSLASGELQQDPVGITPWGGYALGPYVVELAPGDETDTYWVIQPLEFLKAALQLPAMPIADTTTENGRRLWLTHIDGDGFPSLAEIPGSPTAAEVMRRDFIERYRVPHTVSVIEGETSPNGLWSNMAKSLETTSRAIFALPHVEVASHTYSHPFFWQALTGKRKVEGSLYGLNLQLKNYKFSVDREISGSAAYINSRLAPAGKQVKVLLWSGDCDPDGETVAATYKAGLRNMNAGDTTITRAHPSWTRISSLGLDKGGGNFQIFAPNQNENIYTNDWKGPYWGFRRVIETFELTDKPYRFKPINIYYHTYSASRKASIEALHQVYRYALSQETLPLYASAYIDRVIGFNQVVVAKTDSGWRVRNQGALRTVRLPESAVPDFAASQGIAGWRQQPQGRYLHLSSQHSADIVVAAETGKRPYLIEANAHLTAWQPRADGVRFKLDGGVPLQWSLAHDTNCTLSQAGRPIKPLSRTAAGTQYKLAEQVADLDLACSP</sequence>
<accession>A0ABQ5YIF8</accession>
<dbReference type="RefSeq" id="WP_284196859.1">
    <property type="nucleotide sequence ID" value="NZ_BSOG01000002.1"/>
</dbReference>
<feature type="domain" description="Glycoside-hydrolase family GH114 TIM-barrel" evidence="2">
    <location>
        <begin position="35"/>
        <end position="264"/>
    </location>
</feature>
<protein>
    <recommendedName>
        <fullName evidence="2">Glycoside-hydrolase family GH114 TIM-barrel domain-containing protein</fullName>
    </recommendedName>
</protein>
<feature type="chain" id="PRO_5047282937" description="Glycoside-hydrolase family GH114 TIM-barrel domain-containing protein" evidence="1">
    <location>
        <begin position="28"/>
        <end position="918"/>
    </location>
</feature>
<gene>
    <name evidence="3" type="primary">pelA</name>
    <name evidence="3" type="ORF">GCM10007907_25630</name>
</gene>
<comment type="caution">
    <text evidence="3">The sequence shown here is derived from an EMBL/GenBank/DDBJ whole genome shotgun (WGS) entry which is preliminary data.</text>
</comment>